<proteinExistence type="predicted"/>
<gene>
    <name evidence="3" type="ORF">Snoj_82890</name>
</gene>
<name>A0ABQ3T1V5_9ACTN</name>
<dbReference type="EMBL" id="BNEC01000005">
    <property type="protein sequence ID" value="GHI74371.1"/>
    <property type="molecule type" value="Genomic_DNA"/>
</dbReference>
<protein>
    <submittedName>
        <fullName evidence="3">Uncharacterized protein</fullName>
    </submittedName>
</protein>
<evidence type="ECO:0000256" key="2">
    <source>
        <dbReference type="SAM" id="Phobius"/>
    </source>
</evidence>
<evidence type="ECO:0000313" key="4">
    <source>
        <dbReference type="Proteomes" id="UP000613974"/>
    </source>
</evidence>
<keyword evidence="2" id="KW-1133">Transmembrane helix</keyword>
<organism evidence="3 4">
    <name type="scientific">Streptomyces nojiriensis</name>
    <dbReference type="NCBI Taxonomy" id="66374"/>
    <lineage>
        <taxon>Bacteria</taxon>
        <taxon>Bacillati</taxon>
        <taxon>Actinomycetota</taxon>
        <taxon>Actinomycetes</taxon>
        <taxon>Kitasatosporales</taxon>
        <taxon>Streptomycetaceae</taxon>
        <taxon>Streptomyces</taxon>
    </lineage>
</organism>
<feature type="compositionally biased region" description="Polar residues" evidence="1">
    <location>
        <begin position="90"/>
        <end position="108"/>
    </location>
</feature>
<feature type="transmembrane region" description="Helical" evidence="2">
    <location>
        <begin position="36"/>
        <end position="56"/>
    </location>
</feature>
<accession>A0ABQ3T1V5</accession>
<reference evidence="4" key="1">
    <citation type="submission" date="2023-07" db="EMBL/GenBank/DDBJ databases">
        <title>Whole genome shotgun sequence of Streptomyces nojiriensis NBRC 13794.</title>
        <authorList>
            <person name="Komaki H."/>
            <person name="Tamura T."/>
        </authorList>
    </citation>
    <scope>NUCLEOTIDE SEQUENCE [LARGE SCALE GENOMIC DNA]</scope>
    <source>
        <strain evidence="4">NBRC 13794</strain>
    </source>
</reference>
<keyword evidence="4" id="KW-1185">Reference proteome</keyword>
<feature type="compositionally biased region" description="Low complexity" evidence="1">
    <location>
        <begin position="115"/>
        <end position="131"/>
    </location>
</feature>
<feature type="transmembrane region" description="Helical" evidence="2">
    <location>
        <begin position="7"/>
        <end position="30"/>
    </location>
</feature>
<feature type="region of interest" description="Disordered" evidence="1">
    <location>
        <begin position="77"/>
        <end position="141"/>
    </location>
</feature>
<sequence>MGAGRTVWAVAGLCGLTAVGLLLVAVLLDLDTGDRVASVAGAVAGLLGCALTVYFGMQQGGRVNLSVQAKGRSAVAGGRDVSGNAVGKNSKVTRAANSSASRQVSNARSDAPVSARGHGATAAGGHVTGNAIGEGSEVEES</sequence>
<dbReference type="Proteomes" id="UP000613974">
    <property type="component" value="Unassembled WGS sequence"/>
</dbReference>
<evidence type="ECO:0000313" key="3">
    <source>
        <dbReference type="EMBL" id="GHI74371.1"/>
    </source>
</evidence>
<evidence type="ECO:0000256" key="1">
    <source>
        <dbReference type="SAM" id="MobiDB-lite"/>
    </source>
</evidence>
<keyword evidence="2" id="KW-0812">Transmembrane</keyword>
<comment type="caution">
    <text evidence="3">The sequence shown here is derived from an EMBL/GenBank/DDBJ whole genome shotgun (WGS) entry which is preliminary data.</text>
</comment>
<keyword evidence="2" id="KW-0472">Membrane</keyword>